<accession>A0AAV1S0P7</accession>
<organism evidence="2 3">
    <name type="scientific">Dovyalis caffra</name>
    <dbReference type="NCBI Taxonomy" id="77055"/>
    <lineage>
        <taxon>Eukaryota</taxon>
        <taxon>Viridiplantae</taxon>
        <taxon>Streptophyta</taxon>
        <taxon>Embryophyta</taxon>
        <taxon>Tracheophyta</taxon>
        <taxon>Spermatophyta</taxon>
        <taxon>Magnoliopsida</taxon>
        <taxon>eudicotyledons</taxon>
        <taxon>Gunneridae</taxon>
        <taxon>Pentapetalae</taxon>
        <taxon>rosids</taxon>
        <taxon>fabids</taxon>
        <taxon>Malpighiales</taxon>
        <taxon>Salicaceae</taxon>
        <taxon>Flacourtieae</taxon>
        <taxon>Dovyalis</taxon>
    </lineage>
</organism>
<keyword evidence="1" id="KW-0812">Transmembrane</keyword>
<feature type="transmembrane region" description="Helical" evidence="1">
    <location>
        <begin position="44"/>
        <end position="72"/>
    </location>
</feature>
<protein>
    <submittedName>
        <fullName evidence="2">Uncharacterized protein</fullName>
    </submittedName>
</protein>
<keyword evidence="1" id="KW-0472">Membrane</keyword>
<evidence type="ECO:0000313" key="2">
    <source>
        <dbReference type="EMBL" id="CAK7343514.1"/>
    </source>
</evidence>
<proteinExistence type="predicted"/>
<sequence length="212" mass="23341">MQSPSTISSVSASTLFIFGLVNLNNASNTKIVSGTRVLIFDDGFCIILNGMICWFGSFVTVCNIKYCISAILAGKWLMVENGNGNSGMDLSFLGVVLTILHYQWIIMGAGIPTLLDKLNIGLAKRFPSSSVEPVFKCRVWHEEFISLGTKTKVVKRPQGPQLLSSYSSQQENEFLTEIWSGRADINAIRYCGGLADDMAYRKVVVEPDNQLV</sequence>
<name>A0AAV1S0P7_9ROSI</name>
<dbReference type="EMBL" id="CAWUPB010001160">
    <property type="protein sequence ID" value="CAK7343514.1"/>
    <property type="molecule type" value="Genomic_DNA"/>
</dbReference>
<keyword evidence="1" id="KW-1133">Transmembrane helix</keyword>
<dbReference type="AlphaFoldDB" id="A0AAV1S0P7"/>
<evidence type="ECO:0000256" key="1">
    <source>
        <dbReference type="SAM" id="Phobius"/>
    </source>
</evidence>
<reference evidence="2 3" key="1">
    <citation type="submission" date="2024-01" db="EMBL/GenBank/DDBJ databases">
        <authorList>
            <person name="Waweru B."/>
        </authorList>
    </citation>
    <scope>NUCLEOTIDE SEQUENCE [LARGE SCALE GENOMIC DNA]</scope>
</reference>
<evidence type="ECO:0000313" key="3">
    <source>
        <dbReference type="Proteomes" id="UP001314170"/>
    </source>
</evidence>
<gene>
    <name evidence="2" type="ORF">DCAF_LOCUS17347</name>
</gene>
<comment type="caution">
    <text evidence="2">The sequence shown here is derived from an EMBL/GenBank/DDBJ whole genome shotgun (WGS) entry which is preliminary data.</text>
</comment>
<feature type="transmembrane region" description="Helical" evidence="1">
    <location>
        <begin position="6"/>
        <end position="23"/>
    </location>
</feature>
<dbReference type="Proteomes" id="UP001314170">
    <property type="component" value="Unassembled WGS sequence"/>
</dbReference>
<keyword evidence="3" id="KW-1185">Reference proteome</keyword>
<feature type="transmembrane region" description="Helical" evidence="1">
    <location>
        <begin position="92"/>
        <end position="115"/>
    </location>
</feature>